<feature type="compositionally biased region" description="Polar residues" evidence="1">
    <location>
        <begin position="858"/>
        <end position="869"/>
    </location>
</feature>
<dbReference type="EMBL" id="UZAN01042601">
    <property type="protein sequence ID" value="VDP76371.1"/>
    <property type="molecule type" value="Genomic_DNA"/>
</dbReference>
<feature type="compositionally biased region" description="Polar residues" evidence="1">
    <location>
        <begin position="1"/>
        <end position="21"/>
    </location>
</feature>
<reference evidence="4" key="1">
    <citation type="submission" date="2016-06" db="UniProtKB">
        <authorList>
            <consortium name="WormBaseParasite"/>
        </authorList>
    </citation>
    <scope>IDENTIFICATION</scope>
</reference>
<sequence length="1312" mass="137504">MMPITSYTSVGIPGSTPSCSMPNAMFTPSMLTPPGQPQQLHPGPGPQQSPVQQQHQQQQLVFSGASGNFFLAQSSAVGASPMGTPVMLAPGQGNPGGTFMVAQPVPQSAVPGASIAASAPPNCIIRLPDGRLVMPATAPTPVGFSPSAMSRLPTGPTAYYSVPMTSGTPVSANPSQQPQPTAGLVNPNPGQAFFIQVPSNPGSGFGGTMITTVSTASSMSFQSQPHQSTGLLKPAQALSCVGSSPFQTRHPVLMPVAVSSPQTPCIMSPKTSGTSSPNTINATTNQPGNPTLVQCTAPASLDAQLASPKLCSMVGVSSAPVQNFQSLAPSGMAVARLPNGTYTTLAYSRPQTPTNVQANCTTPGGNAPMPSMATNPTVGSGPAQRKSSVSARSNPRPRLPASPASVDSGEVLRRLDEQIALHQNTPNPNEMQSAKLKQLIEARNQLAKTMATTGNTRQTDSPNTTTTTGNRRQSCPQTPSISPSLRRELLNMLAKNNLLPASVNPTSAETFVVEFRLNQQQYRLRLTRAQKTDMERLLYSVRSQRQAEILTVLQQEQNRFMSSRPRIAMAAATPTTSIATTSTTASPGMFVAPNPSVNIAGISNPNPAFGPTPTLVSQPMRLQGPIQSFAPTQPNAIGMQTHAFGQAAAPGLRLVATRPVLQPATGMAGSLIRGTVNPSATGLCTPAGAPVGTNNAAGVSTAPVMGVVTALAMSPMTAQGSGTPIFASNLGPTGATTVVPHAVSALPVSGPAVVPGTMGSNNNSNTGTAGPGLFLSSFPPSLSGSQTFVMQQSVMVPSSTGPMSLPANCALIQQSPTPTQSTSIQPIPQSVGTPQAAPPSIQPAQPQQSHIQPQQSHVTASQPIRTPTPIQAAPSPPTRAVLGLSLQQAARLSRMRACLSHDLKASVEKPSLDMENMEKPPLPTELLQTLASYHVLRDADNTEEALNKVEKVLDTSIALLFERKRQTIRAVDALLFRQTMEQLQPPVEDRLLLAQMALDLDRDVLASERQDFSEVLAESEDDVLRESKTNFNGDAVRKIDSPNPATDRKGGYLRHATSVLSPAWQSMLGPLAFLRPLVFDSNGRASYASLDLPATENDSQSPMDESKYPSDTHENGSKDEQLLSSPGKENADQASVCIPNDDGDNCVHRQRPELDEDDVDVMSDDVEADLLLGLGTRQSRGSVGSDPMGVTNGSYACLHAGQQRGGSVVGVSKRSRDKCVAFEETYNLWQELMREEGMDMDMGENGEDDGGIGADTLDASLDSAPGSMIPENSGRNPLRTPDNGPGGLTVGMQHSEDPDIDAAIRSILSTTN</sequence>
<reference evidence="2 3" key="2">
    <citation type="submission" date="2018-11" db="EMBL/GenBank/DDBJ databases">
        <authorList>
            <consortium name="Pathogen Informatics"/>
        </authorList>
    </citation>
    <scope>NUCLEOTIDE SEQUENCE [LARGE SCALE GENOMIC DNA]</scope>
    <source>
        <strain evidence="2 3">Egypt</strain>
    </source>
</reference>
<dbReference type="WBParaSite" id="ECPE_0000574001-mRNA-1">
    <property type="protein sequence ID" value="ECPE_0000574001-mRNA-1"/>
    <property type="gene ID" value="ECPE_0000574001"/>
</dbReference>
<feature type="region of interest" description="Disordered" evidence="1">
    <location>
        <begin position="452"/>
        <end position="482"/>
    </location>
</feature>
<feature type="compositionally biased region" description="Low complexity" evidence="1">
    <location>
        <begin position="842"/>
        <end position="857"/>
    </location>
</feature>
<feature type="compositionally biased region" description="Polar residues" evidence="1">
    <location>
        <begin position="473"/>
        <end position="482"/>
    </location>
</feature>
<proteinExistence type="predicted"/>
<feature type="region of interest" description="Disordered" evidence="1">
    <location>
        <begin position="1267"/>
        <end position="1300"/>
    </location>
</feature>
<protein>
    <submittedName>
        <fullName evidence="4">GLTSCR protein conserved domain-containing protein</fullName>
    </submittedName>
</protein>
<evidence type="ECO:0000313" key="3">
    <source>
        <dbReference type="Proteomes" id="UP000272942"/>
    </source>
</evidence>
<feature type="region of interest" description="Disordered" evidence="1">
    <location>
        <begin position="1"/>
        <end position="59"/>
    </location>
</feature>
<name>A0A183AFJ2_9TREM</name>
<feature type="compositionally biased region" description="Low complexity" evidence="1">
    <location>
        <begin position="37"/>
        <end position="59"/>
    </location>
</feature>
<organism evidence="4">
    <name type="scientific">Echinostoma caproni</name>
    <dbReference type="NCBI Taxonomy" id="27848"/>
    <lineage>
        <taxon>Eukaryota</taxon>
        <taxon>Metazoa</taxon>
        <taxon>Spiralia</taxon>
        <taxon>Lophotrochozoa</taxon>
        <taxon>Platyhelminthes</taxon>
        <taxon>Trematoda</taxon>
        <taxon>Digenea</taxon>
        <taxon>Plagiorchiida</taxon>
        <taxon>Echinostomata</taxon>
        <taxon>Echinostomatoidea</taxon>
        <taxon>Echinostomatidae</taxon>
        <taxon>Echinostoma</taxon>
    </lineage>
</organism>
<keyword evidence="3" id="KW-1185">Reference proteome</keyword>
<feature type="compositionally biased region" description="Low complexity" evidence="1">
    <location>
        <begin position="455"/>
        <end position="472"/>
    </location>
</feature>
<evidence type="ECO:0000313" key="4">
    <source>
        <dbReference type="WBParaSite" id="ECPE_0000574001-mRNA-1"/>
    </source>
</evidence>
<dbReference type="Proteomes" id="UP000272942">
    <property type="component" value="Unassembled WGS sequence"/>
</dbReference>
<feature type="compositionally biased region" description="Basic and acidic residues" evidence="1">
    <location>
        <begin position="1104"/>
        <end position="1121"/>
    </location>
</feature>
<feature type="region of interest" description="Disordered" evidence="1">
    <location>
        <begin position="1091"/>
        <end position="1146"/>
    </location>
</feature>
<feature type="compositionally biased region" description="Polar residues" evidence="1">
    <location>
        <begin position="814"/>
        <end position="833"/>
    </location>
</feature>
<dbReference type="OrthoDB" id="6254394at2759"/>
<feature type="region of interest" description="Disordered" evidence="1">
    <location>
        <begin position="814"/>
        <end position="876"/>
    </location>
</feature>
<accession>A0A183AFJ2</accession>
<feature type="region of interest" description="Disordered" evidence="1">
    <location>
        <begin position="353"/>
        <end position="409"/>
    </location>
</feature>
<feature type="compositionally biased region" description="Polar residues" evidence="1">
    <location>
        <begin position="353"/>
        <end position="364"/>
    </location>
</feature>
<evidence type="ECO:0000313" key="2">
    <source>
        <dbReference type="EMBL" id="VDP76371.1"/>
    </source>
</evidence>
<gene>
    <name evidence="2" type="ORF">ECPE_LOCUS5727</name>
</gene>
<evidence type="ECO:0000256" key="1">
    <source>
        <dbReference type="SAM" id="MobiDB-lite"/>
    </source>
</evidence>